<name>A0A2I0BA71_9ASPA</name>
<keyword evidence="2 5" id="KW-0812">Transmembrane</keyword>
<dbReference type="AlphaFoldDB" id="A0A2I0BA71"/>
<dbReference type="PANTHER" id="PTHR48040:SF45">
    <property type="entry name" value="PLEIOTROPIC DRUG RESISTANCE PROTEIN 1-LIKE"/>
    <property type="match status" value="1"/>
</dbReference>
<dbReference type="PANTHER" id="PTHR48040">
    <property type="entry name" value="PLEIOTROPIC DRUG RESISTANCE PROTEIN 1-LIKE ISOFORM X1"/>
    <property type="match status" value="1"/>
</dbReference>
<dbReference type="STRING" id="1088818.A0A2I0BA71"/>
<dbReference type="OrthoDB" id="781724at2759"/>
<reference evidence="8 9" key="1">
    <citation type="journal article" date="2017" name="Nature">
        <title>The Apostasia genome and the evolution of orchids.</title>
        <authorList>
            <person name="Zhang G.Q."/>
            <person name="Liu K.W."/>
            <person name="Li Z."/>
            <person name="Lohaus R."/>
            <person name="Hsiao Y.Y."/>
            <person name="Niu S.C."/>
            <person name="Wang J.Y."/>
            <person name="Lin Y.C."/>
            <person name="Xu Q."/>
            <person name="Chen L.J."/>
            <person name="Yoshida K."/>
            <person name="Fujiwara S."/>
            <person name="Wang Z.W."/>
            <person name="Zhang Y.Q."/>
            <person name="Mitsuda N."/>
            <person name="Wang M."/>
            <person name="Liu G.H."/>
            <person name="Pecoraro L."/>
            <person name="Huang H.X."/>
            <person name="Xiao X.J."/>
            <person name="Lin M."/>
            <person name="Wu X.Y."/>
            <person name="Wu W.L."/>
            <person name="Chen Y.Y."/>
            <person name="Chang S.B."/>
            <person name="Sakamoto S."/>
            <person name="Ohme-Takagi M."/>
            <person name="Yagi M."/>
            <person name="Zeng S.J."/>
            <person name="Shen C.Y."/>
            <person name="Yeh C.M."/>
            <person name="Luo Y.B."/>
            <person name="Tsai W.C."/>
            <person name="Van de Peer Y."/>
            <person name="Liu Z.J."/>
        </authorList>
    </citation>
    <scope>NUCLEOTIDE SEQUENCE [LARGE SCALE GENOMIC DNA]</scope>
    <source>
        <strain evidence="9">cv. Shenzhen</strain>
        <tissue evidence="8">Stem</tissue>
    </source>
</reference>
<dbReference type="GO" id="GO:0016020">
    <property type="term" value="C:membrane"/>
    <property type="evidence" value="ECO:0007669"/>
    <property type="project" value="UniProtKB-SubCell"/>
</dbReference>
<dbReference type="Proteomes" id="UP000236161">
    <property type="component" value="Unassembled WGS sequence"/>
</dbReference>
<dbReference type="InterPro" id="IPR013525">
    <property type="entry name" value="ABC2_TM"/>
</dbReference>
<evidence type="ECO:0000256" key="2">
    <source>
        <dbReference type="ARBA" id="ARBA00022692"/>
    </source>
</evidence>
<evidence type="ECO:0000313" key="9">
    <source>
        <dbReference type="Proteomes" id="UP000236161"/>
    </source>
</evidence>
<gene>
    <name evidence="8" type="primary">PDR4</name>
    <name evidence="8" type="ORF">AXF42_Ash007442</name>
</gene>
<dbReference type="Pfam" id="PF08370">
    <property type="entry name" value="PDR_assoc"/>
    <property type="match status" value="1"/>
</dbReference>
<evidence type="ECO:0000313" key="8">
    <source>
        <dbReference type="EMBL" id="PKA64695.1"/>
    </source>
</evidence>
<feature type="transmembrane region" description="Helical" evidence="5">
    <location>
        <begin position="12"/>
        <end position="40"/>
    </location>
</feature>
<evidence type="ECO:0000256" key="3">
    <source>
        <dbReference type="ARBA" id="ARBA00022989"/>
    </source>
</evidence>
<dbReference type="Pfam" id="PF01061">
    <property type="entry name" value="ABC2_membrane"/>
    <property type="match status" value="1"/>
</dbReference>
<accession>A0A2I0BA71</accession>
<evidence type="ECO:0000259" key="7">
    <source>
        <dbReference type="Pfam" id="PF08370"/>
    </source>
</evidence>
<keyword evidence="9" id="KW-1185">Reference proteome</keyword>
<feature type="domain" description="Plant PDR ABC transporter associated" evidence="7">
    <location>
        <begin position="73"/>
        <end position="130"/>
    </location>
</feature>
<feature type="domain" description="ABC-2 type transporter transmembrane" evidence="6">
    <location>
        <begin position="1"/>
        <end position="68"/>
    </location>
</feature>
<keyword evidence="4 5" id="KW-0472">Membrane</keyword>
<evidence type="ECO:0000256" key="5">
    <source>
        <dbReference type="SAM" id="Phobius"/>
    </source>
</evidence>
<evidence type="ECO:0000256" key="1">
    <source>
        <dbReference type="ARBA" id="ARBA00004141"/>
    </source>
</evidence>
<dbReference type="GO" id="GO:0140359">
    <property type="term" value="F:ABC-type transporter activity"/>
    <property type="evidence" value="ECO:0007669"/>
    <property type="project" value="InterPro"/>
</dbReference>
<sequence length="165" mass="18548">MSSVLYRSIAVLGRTLVIANTLAVLVLLVCSVFGGFILSYDKVSKWWIWGFWTSPIMYAQNAIFANEFFGNSWSHVIPGSNQTLGVAILKSRGMFSEAKWYWIGIAALFGYVLVFNFLFTIALAYLKRENLPHVLVCQNSLSSSLNLKHSLNNPCSLWERPSDSI</sequence>
<dbReference type="InterPro" id="IPR013581">
    <property type="entry name" value="PDR_assoc"/>
</dbReference>
<comment type="subcellular location">
    <subcellularLocation>
        <location evidence="1">Membrane</location>
        <topology evidence="1">Multi-pass membrane protein</topology>
    </subcellularLocation>
</comment>
<keyword evidence="3 5" id="KW-1133">Transmembrane helix</keyword>
<dbReference type="EMBL" id="KZ451903">
    <property type="protein sequence ID" value="PKA64695.1"/>
    <property type="molecule type" value="Genomic_DNA"/>
</dbReference>
<protein>
    <submittedName>
        <fullName evidence="8">Pleiotropic drug resistance protein 4</fullName>
    </submittedName>
</protein>
<evidence type="ECO:0000259" key="6">
    <source>
        <dbReference type="Pfam" id="PF01061"/>
    </source>
</evidence>
<feature type="transmembrane region" description="Helical" evidence="5">
    <location>
        <begin position="100"/>
        <end position="126"/>
    </location>
</feature>
<proteinExistence type="predicted"/>
<evidence type="ECO:0000256" key="4">
    <source>
        <dbReference type="ARBA" id="ARBA00023136"/>
    </source>
</evidence>
<organism evidence="8 9">
    <name type="scientific">Apostasia shenzhenica</name>
    <dbReference type="NCBI Taxonomy" id="1088818"/>
    <lineage>
        <taxon>Eukaryota</taxon>
        <taxon>Viridiplantae</taxon>
        <taxon>Streptophyta</taxon>
        <taxon>Embryophyta</taxon>
        <taxon>Tracheophyta</taxon>
        <taxon>Spermatophyta</taxon>
        <taxon>Magnoliopsida</taxon>
        <taxon>Liliopsida</taxon>
        <taxon>Asparagales</taxon>
        <taxon>Orchidaceae</taxon>
        <taxon>Apostasioideae</taxon>
        <taxon>Apostasia</taxon>
    </lineage>
</organism>